<dbReference type="Gene3D" id="2.40.30.170">
    <property type="match status" value="1"/>
</dbReference>
<comment type="caution">
    <text evidence="1">The sequence shown here is derived from an EMBL/GenBank/DDBJ whole genome shotgun (WGS) entry which is preliminary data.</text>
</comment>
<dbReference type="GO" id="GO:1990281">
    <property type="term" value="C:efflux pump complex"/>
    <property type="evidence" value="ECO:0007669"/>
    <property type="project" value="TreeGrafter"/>
</dbReference>
<dbReference type="AlphaFoldDB" id="A0A5J4Q979"/>
<dbReference type="GO" id="GO:0015562">
    <property type="term" value="F:efflux transmembrane transporter activity"/>
    <property type="evidence" value="ECO:0007669"/>
    <property type="project" value="TreeGrafter"/>
</dbReference>
<protein>
    <submittedName>
        <fullName evidence="1">Multidrug resistance protein MdtA</fullName>
    </submittedName>
</protein>
<reference evidence="1" key="1">
    <citation type="submission" date="2019-03" db="EMBL/GenBank/DDBJ databases">
        <title>Single cell metagenomics reveals metabolic interactions within the superorganism composed of flagellate Streblomastix strix and complex community of Bacteroidetes bacteria on its surface.</title>
        <authorList>
            <person name="Treitli S.C."/>
            <person name="Kolisko M."/>
            <person name="Husnik F."/>
            <person name="Keeling P."/>
            <person name="Hampl V."/>
        </authorList>
    </citation>
    <scope>NUCLEOTIDE SEQUENCE</scope>
    <source>
        <strain evidence="1">STM</strain>
    </source>
</reference>
<dbReference type="PANTHER" id="PTHR30469:SF15">
    <property type="entry name" value="HLYD FAMILY OF SECRETION PROTEINS"/>
    <property type="match status" value="1"/>
</dbReference>
<dbReference type="PANTHER" id="PTHR30469">
    <property type="entry name" value="MULTIDRUG RESISTANCE PROTEIN MDTA"/>
    <property type="match status" value="1"/>
</dbReference>
<sequence length="349" mass="39747">MIMLVFLLCSCSTNKEKKETEDEKTTEVKDDKPVEIKIKRLEYKDFSYELISNGTIAAMHKADMRFQSQEIVRKIYVKNGLQVVQGQQIAELDKFKLEISLSQAKESLERSRLDLQDVLIGQGYSISDTLNIPAEVMRIAKIRSNYEQNLNNYVIAEYNLDVATLYAPFAGVIANLTVKEFNQPGEDPFCVLIDNQHPEVVFNILENELPLIHLNDKVIVSPFSMATFTVEGRITEINPLIDKNGMVRVKAIVNNKDDKFYEGMNVKVRVQRLLGKQLIIPKSALLLRTNKKVVFTLKENRANWVYVETAQENSDSYVIVDNGKLNVGDSIIYEGNINLAHESPVRVQD</sequence>
<dbReference type="Gene3D" id="2.40.420.20">
    <property type="match status" value="1"/>
</dbReference>
<name>A0A5J4Q979_9ZZZZ</name>
<dbReference type="EMBL" id="SNRY01004224">
    <property type="protein sequence ID" value="KAA6318335.1"/>
    <property type="molecule type" value="Genomic_DNA"/>
</dbReference>
<organism evidence="1">
    <name type="scientific">termite gut metagenome</name>
    <dbReference type="NCBI Taxonomy" id="433724"/>
    <lineage>
        <taxon>unclassified sequences</taxon>
        <taxon>metagenomes</taxon>
        <taxon>organismal metagenomes</taxon>
    </lineage>
</organism>
<dbReference type="InterPro" id="IPR006143">
    <property type="entry name" value="RND_pump_MFP"/>
</dbReference>
<proteinExistence type="predicted"/>
<evidence type="ECO:0000313" key="1">
    <source>
        <dbReference type="EMBL" id="KAA6318335.1"/>
    </source>
</evidence>
<gene>
    <name evidence="1" type="ORF">EZS27_031638</name>
</gene>
<dbReference type="Gene3D" id="2.40.50.100">
    <property type="match status" value="1"/>
</dbReference>
<dbReference type="SUPFAM" id="SSF111369">
    <property type="entry name" value="HlyD-like secretion proteins"/>
    <property type="match status" value="1"/>
</dbReference>
<dbReference type="NCBIfam" id="TIGR01730">
    <property type="entry name" value="RND_mfp"/>
    <property type="match status" value="1"/>
</dbReference>
<accession>A0A5J4Q979</accession>